<keyword evidence="3" id="KW-1185">Reference proteome</keyword>
<dbReference type="Proteomes" id="UP001596972">
    <property type="component" value="Unassembled WGS sequence"/>
</dbReference>
<dbReference type="RefSeq" id="WP_378306666.1">
    <property type="nucleotide sequence ID" value="NZ_JBHTJA010000148.1"/>
</dbReference>
<dbReference type="SUPFAM" id="SSF56112">
    <property type="entry name" value="Protein kinase-like (PK-like)"/>
    <property type="match status" value="1"/>
</dbReference>
<reference evidence="3" key="1">
    <citation type="journal article" date="2019" name="Int. J. Syst. Evol. Microbiol.">
        <title>The Global Catalogue of Microorganisms (GCM) 10K type strain sequencing project: providing services to taxonomists for standard genome sequencing and annotation.</title>
        <authorList>
            <consortium name="The Broad Institute Genomics Platform"/>
            <consortium name="The Broad Institute Genome Sequencing Center for Infectious Disease"/>
            <person name="Wu L."/>
            <person name="Ma J."/>
        </authorList>
    </citation>
    <scope>NUCLEOTIDE SEQUENCE [LARGE SCALE GENOMIC DNA]</scope>
    <source>
        <strain evidence="3">JCM 31202</strain>
    </source>
</reference>
<feature type="domain" description="Aminoglycoside phosphotransferase" evidence="1">
    <location>
        <begin position="30"/>
        <end position="265"/>
    </location>
</feature>
<dbReference type="InterPro" id="IPR051678">
    <property type="entry name" value="AGP_Transferase"/>
</dbReference>
<dbReference type="Pfam" id="PF01636">
    <property type="entry name" value="APH"/>
    <property type="match status" value="1"/>
</dbReference>
<dbReference type="PANTHER" id="PTHR21310">
    <property type="entry name" value="AMINOGLYCOSIDE PHOSPHOTRANSFERASE-RELATED-RELATED"/>
    <property type="match status" value="1"/>
</dbReference>
<dbReference type="Gene3D" id="3.90.1200.10">
    <property type="match status" value="1"/>
</dbReference>
<dbReference type="PANTHER" id="PTHR21310:SF42">
    <property type="entry name" value="BIFUNCTIONAL AAC_APH"/>
    <property type="match status" value="1"/>
</dbReference>
<proteinExistence type="predicted"/>
<evidence type="ECO:0000313" key="3">
    <source>
        <dbReference type="Proteomes" id="UP001596972"/>
    </source>
</evidence>
<dbReference type="InterPro" id="IPR011009">
    <property type="entry name" value="Kinase-like_dom_sf"/>
</dbReference>
<accession>A0ABW3F132</accession>
<evidence type="ECO:0000313" key="2">
    <source>
        <dbReference type="EMBL" id="MFD0905595.1"/>
    </source>
</evidence>
<dbReference type="Gene3D" id="3.30.200.20">
    <property type="entry name" value="Phosphorylase Kinase, domain 1"/>
    <property type="match status" value="1"/>
</dbReference>
<evidence type="ECO:0000259" key="1">
    <source>
        <dbReference type="Pfam" id="PF01636"/>
    </source>
</evidence>
<protein>
    <submittedName>
        <fullName evidence="2">Phosphotransferase</fullName>
    </submittedName>
</protein>
<gene>
    <name evidence="2" type="ORF">ACFQ11_34845</name>
</gene>
<sequence length="303" mass="31994">MEWAAEHEMTAGAAAALVGERFPELRGAPVEPLATGWDNTVFRVGGEWAFRFPRREIAVPGVEREIATLAALAPRLPLPIPVPRYVGEPGGGFPWPFFGARLLPGRELAEVRPPDGRRAPTAAALGGFLRALHDPALVPAAGARLPVDPVRRGDPAHRAPMAADRLDRLAALGLRRPDPRVRRFLDAARDAAPPAGEPVIVHGDLHSRHVLLGPAGEAAGVIDWGDVCLADPSVDLSLAYAAFAGDDRAAFLDAYGNVPPDRERAARVLALFIAATLAEYAAVEGLADLLAESLAGIGRVLAP</sequence>
<organism evidence="2 3">
    <name type="scientific">Actinomadura sediminis</name>
    <dbReference type="NCBI Taxonomy" id="1038904"/>
    <lineage>
        <taxon>Bacteria</taxon>
        <taxon>Bacillati</taxon>
        <taxon>Actinomycetota</taxon>
        <taxon>Actinomycetes</taxon>
        <taxon>Streptosporangiales</taxon>
        <taxon>Thermomonosporaceae</taxon>
        <taxon>Actinomadura</taxon>
    </lineage>
</organism>
<dbReference type="EMBL" id="JBHTJA010000148">
    <property type="protein sequence ID" value="MFD0905595.1"/>
    <property type="molecule type" value="Genomic_DNA"/>
</dbReference>
<comment type="caution">
    <text evidence="2">The sequence shown here is derived from an EMBL/GenBank/DDBJ whole genome shotgun (WGS) entry which is preliminary data.</text>
</comment>
<name>A0ABW3F132_9ACTN</name>
<dbReference type="InterPro" id="IPR002575">
    <property type="entry name" value="Aminoglycoside_PTrfase"/>
</dbReference>